<dbReference type="EMBL" id="JBBNAF010000006">
    <property type="protein sequence ID" value="KAK9135162.1"/>
    <property type="molecule type" value="Genomic_DNA"/>
</dbReference>
<name>A0AAP0JJM5_9MAGN</name>
<comment type="caution">
    <text evidence="1">The sequence shown here is derived from an EMBL/GenBank/DDBJ whole genome shotgun (WGS) entry which is preliminary data.</text>
</comment>
<evidence type="ECO:0000313" key="2">
    <source>
        <dbReference type="Proteomes" id="UP001420932"/>
    </source>
</evidence>
<organism evidence="1 2">
    <name type="scientific">Stephania yunnanensis</name>
    <dbReference type="NCBI Taxonomy" id="152371"/>
    <lineage>
        <taxon>Eukaryota</taxon>
        <taxon>Viridiplantae</taxon>
        <taxon>Streptophyta</taxon>
        <taxon>Embryophyta</taxon>
        <taxon>Tracheophyta</taxon>
        <taxon>Spermatophyta</taxon>
        <taxon>Magnoliopsida</taxon>
        <taxon>Ranunculales</taxon>
        <taxon>Menispermaceae</taxon>
        <taxon>Menispermoideae</taxon>
        <taxon>Cissampelideae</taxon>
        <taxon>Stephania</taxon>
    </lineage>
</organism>
<sequence>MGKAGRDQKTRKGIRFALAPKRKSGNEVMGIFFFSESLDPMTVSLLGLANSNIYFGGWRNVVHGYWLARVSPHHHTE</sequence>
<accession>A0AAP0JJM5</accession>
<gene>
    <name evidence="1" type="ORF">Syun_014492</name>
</gene>
<evidence type="ECO:0000313" key="1">
    <source>
        <dbReference type="EMBL" id="KAK9135162.1"/>
    </source>
</evidence>
<dbReference type="AlphaFoldDB" id="A0AAP0JJM5"/>
<dbReference type="Proteomes" id="UP001420932">
    <property type="component" value="Unassembled WGS sequence"/>
</dbReference>
<keyword evidence="2" id="KW-1185">Reference proteome</keyword>
<protein>
    <submittedName>
        <fullName evidence="1">Uncharacterized protein</fullName>
    </submittedName>
</protein>
<reference evidence="1 2" key="1">
    <citation type="submission" date="2024-01" db="EMBL/GenBank/DDBJ databases">
        <title>Genome assemblies of Stephania.</title>
        <authorList>
            <person name="Yang L."/>
        </authorList>
    </citation>
    <scope>NUCLEOTIDE SEQUENCE [LARGE SCALE GENOMIC DNA]</scope>
    <source>
        <strain evidence="1">YNDBR</strain>
        <tissue evidence="1">Leaf</tissue>
    </source>
</reference>
<proteinExistence type="predicted"/>